<evidence type="ECO:0000256" key="1">
    <source>
        <dbReference type="ARBA" id="ARBA00022729"/>
    </source>
</evidence>
<dbReference type="EMBL" id="FQZU01000027">
    <property type="protein sequence ID" value="SHK55770.1"/>
    <property type="molecule type" value="Genomic_DNA"/>
</dbReference>
<dbReference type="Gene3D" id="2.40.160.20">
    <property type="match status" value="1"/>
</dbReference>
<protein>
    <submittedName>
        <fullName evidence="4">Outer membrane protein beta-barrel domain-containing protein</fullName>
    </submittedName>
</protein>
<name>A0A1M6TFM5_9BACT</name>
<evidence type="ECO:0000313" key="5">
    <source>
        <dbReference type="Proteomes" id="UP000183994"/>
    </source>
</evidence>
<proteinExistence type="predicted"/>
<evidence type="ECO:0000256" key="2">
    <source>
        <dbReference type="SAM" id="SignalP"/>
    </source>
</evidence>
<dbReference type="InterPro" id="IPR011250">
    <property type="entry name" value="OMP/PagP_B-barrel"/>
</dbReference>
<dbReference type="AlphaFoldDB" id="A0A1M6TFM5"/>
<evidence type="ECO:0000313" key="4">
    <source>
        <dbReference type="EMBL" id="SHK55770.1"/>
    </source>
</evidence>
<accession>A0A1M6TFM5</accession>
<keyword evidence="1 2" id="KW-0732">Signal</keyword>
<feature type="domain" description="Outer membrane protein beta-barrel" evidence="3">
    <location>
        <begin position="9"/>
        <end position="220"/>
    </location>
</feature>
<gene>
    <name evidence="4" type="ORF">SAMN02745216_03664</name>
</gene>
<organism evidence="4 5">
    <name type="scientific">Desulfatibacillum alkenivorans DSM 16219</name>
    <dbReference type="NCBI Taxonomy" id="1121393"/>
    <lineage>
        <taxon>Bacteria</taxon>
        <taxon>Pseudomonadati</taxon>
        <taxon>Thermodesulfobacteriota</taxon>
        <taxon>Desulfobacteria</taxon>
        <taxon>Desulfobacterales</taxon>
        <taxon>Desulfatibacillaceae</taxon>
        <taxon>Desulfatibacillum</taxon>
    </lineage>
</organism>
<dbReference type="InterPro" id="IPR027385">
    <property type="entry name" value="Beta-barrel_OMP"/>
</dbReference>
<reference evidence="5" key="1">
    <citation type="submission" date="2016-11" db="EMBL/GenBank/DDBJ databases">
        <authorList>
            <person name="Varghese N."/>
            <person name="Submissions S."/>
        </authorList>
    </citation>
    <scope>NUCLEOTIDE SEQUENCE [LARGE SCALE GENOMIC DNA]</scope>
    <source>
        <strain evidence="5">DSM 16219</strain>
    </source>
</reference>
<dbReference type="RefSeq" id="WP_073477705.1">
    <property type="nucleotide sequence ID" value="NZ_FQZU01000027.1"/>
</dbReference>
<dbReference type="SUPFAM" id="SSF56925">
    <property type="entry name" value="OMPA-like"/>
    <property type="match status" value="1"/>
</dbReference>
<sequence>MKKWILLFVLALGLLAPAGAWAGDLRQEDWPDKIRTDNFYYLGLGAQYAFENFNIDDPYHLDYNTDNTFGAYLQVGYRYNKYLATEFNFHWLPDFKVAGDTPSWKTSQYLELESSVNMYMLVAKLSPGLDSEVWKPYFIAGGGWAYGNHNLFASQVKQSKNKEQEGDWFTSGNSGGAAQAGLGIILFPGNQFSLQMESCYFWGFGDVDMIRYGNISIGLSFPL</sequence>
<keyword evidence="5" id="KW-1185">Reference proteome</keyword>
<feature type="signal peptide" evidence="2">
    <location>
        <begin position="1"/>
        <end position="22"/>
    </location>
</feature>
<feature type="chain" id="PRO_5013178270" evidence="2">
    <location>
        <begin position="23"/>
        <end position="223"/>
    </location>
</feature>
<dbReference type="Pfam" id="PF13505">
    <property type="entry name" value="OMP_b-brl"/>
    <property type="match status" value="1"/>
</dbReference>
<dbReference type="Proteomes" id="UP000183994">
    <property type="component" value="Unassembled WGS sequence"/>
</dbReference>
<evidence type="ECO:0000259" key="3">
    <source>
        <dbReference type="Pfam" id="PF13505"/>
    </source>
</evidence>